<organism evidence="1 2">
    <name type="scientific">Actinocrispum wychmicini</name>
    <dbReference type="NCBI Taxonomy" id="1213861"/>
    <lineage>
        <taxon>Bacteria</taxon>
        <taxon>Bacillati</taxon>
        <taxon>Actinomycetota</taxon>
        <taxon>Actinomycetes</taxon>
        <taxon>Pseudonocardiales</taxon>
        <taxon>Pseudonocardiaceae</taxon>
        <taxon>Actinocrispum</taxon>
    </lineage>
</organism>
<sequence length="193" mass="21954">MAEAQLAHQAGFTTAMAAGRDARLDLIRRHGIIPIDHRRFPDLDHDEHRYRTDPDYKDRYRASEAEFLKVIDELSNGRGVAILIDHIGGGLHKASLKALARQGVITTAGWKAGMHLRSVRASECIQRHLHVHTHVWRHQDSPAIREYQNHTGWIADDDPNAVWDYDHIPQLADAHTHGMVDSYFPLCRITNPT</sequence>
<dbReference type="Gene3D" id="3.40.50.720">
    <property type="entry name" value="NAD(P)-binding Rossmann-like Domain"/>
    <property type="match status" value="1"/>
</dbReference>
<dbReference type="SUPFAM" id="SSF51735">
    <property type="entry name" value="NAD(P)-binding Rossmann-fold domains"/>
    <property type="match status" value="1"/>
</dbReference>
<evidence type="ECO:0000313" key="2">
    <source>
        <dbReference type="Proteomes" id="UP000295680"/>
    </source>
</evidence>
<evidence type="ECO:0000313" key="1">
    <source>
        <dbReference type="EMBL" id="TCO45911.1"/>
    </source>
</evidence>
<dbReference type="Proteomes" id="UP000295680">
    <property type="component" value="Unassembled WGS sequence"/>
</dbReference>
<dbReference type="EMBL" id="SLWS01000020">
    <property type="protein sequence ID" value="TCO45911.1"/>
    <property type="molecule type" value="Genomic_DNA"/>
</dbReference>
<comment type="caution">
    <text evidence="1">The sequence shown here is derived from an EMBL/GenBank/DDBJ whole genome shotgun (WGS) entry which is preliminary data.</text>
</comment>
<accession>A0A4R2IL96</accession>
<dbReference type="AlphaFoldDB" id="A0A4R2IL96"/>
<name>A0A4R2IL96_9PSEU</name>
<proteinExistence type="predicted"/>
<protein>
    <submittedName>
        <fullName evidence="1">Zinc-binding dehydrogenase</fullName>
    </submittedName>
</protein>
<dbReference type="InterPro" id="IPR036291">
    <property type="entry name" value="NAD(P)-bd_dom_sf"/>
</dbReference>
<gene>
    <name evidence="1" type="ORF">EV192_12097</name>
</gene>
<keyword evidence="2" id="KW-1185">Reference proteome</keyword>
<reference evidence="1 2" key="1">
    <citation type="submission" date="2019-03" db="EMBL/GenBank/DDBJ databases">
        <title>Genomic Encyclopedia of Type Strains, Phase IV (KMG-IV): sequencing the most valuable type-strain genomes for metagenomic binning, comparative biology and taxonomic classification.</title>
        <authorList>
            <person name="Goeker M."/>
        </authorList>
    </citation>
    <scope>NUCLEOTIDE SEQUENCE [LARGE SCALE GENOMIC DNA]</scope>
    <source>
        <strain evidence="1 2">DSM 45934</strain>
    </source>
</reference>